<dbReference type="InterPro" id="IPR006680">
    <property type="entry name" value="Amidohydro-rel"/>
</dbReference>
<evidence type="ECO:0000313" key="5">
    <source>
        <dbReference type="Proteomes" id="UP000014316"/>
    </source>
</evidence>
<evidence type="ECO:0000256" key="1">
    <source>
        <dbReference type="ARBA" id="ARBA00010716"/>
    </source>
</evidence>
<gene>
    <name evidence="4" type="ORF">Lpp123_09576</name>
</gene>
<dbReference type="GO" id="GO:0006046">
    <property type="term" value="P:N-acetylglucosamine catabolic process"/>
    <property type="evidence" value="ECO:0007669"/>
    <property type="project" value="TreeGrafter"/>
</dbReference>
<dbReference type="InterPro" id="IPR032466">
    <property type="entry name" value="Metal_Hydrolase"/>
</dbReference>
<keyword evidence="2" id="KW-0378">Hydrolase</keyword>
<proteinExistence type="inferred from homology"/>
<evidence type="ECO:0000256" key="2">
    <source>
        <dbReference type="ARBA" id="ARBA00022801"/>
    </source>
</evidence>
<dbReference type="PANTHER" id="PTHR11113">
    <property type="entry name" value="N-ACETYLGLUCOSAMINE-6-PHOSPHATE DEACETYLASE"/>
    <property type="match status" value="1"/>
</dbReference>
<dbReference type="EMBL" id="ANJW01000574">
    <property type="protein sequence ID" value="EPC52581.1"/>
    <property type="molecule type" value="Genomic_DNA"/>
</dbReference>
<dbReference type="PANTHER" id="PTHR11113:SF14">
    <property type="entry name" value="N-ACETYLGLUCOSAMINE-6-PHOSPHATE DEACETYLASE"/>
    <property type="match status" value="1"/>
</dbReference>
<protein>
    <submittedName>
        <fullName evidence="4">N-acetylglucosamine-6-phosphate deacetylase</fullName>
    </submittedName>
</protein>
<dbReference type="AlphaFoldDB" id="A0A829G5K6"/>
<reference evidence="4 5" key="1">
    <citation type="journal article" date="2013" name="PLoS ONE">
        <title>Lactobacillus paracasei comparative genomics: towards species pan-genome definition and exploitation of diversity.</title>
        <authorList>
            <person name="Smokvina T."/>
            <person name="Wels M."/>
            <person name="Polka J."/>
            <person name="Chervaux C."/>
            <person name="Brisse S."/>
            <person name="Boekhorst J."/>
            <person name="van Hylckama Vlieg J.E."/>
            <person name="Siezen R.J."/>
        </authorList>
    </citation>
    <scope>NUCLEOTIDE SEQUENCE [LARGE SCALE GENOMIC DNA]</scope>
    <source>
        <strain evidence="4 5">Lpp123</strain>
    </source>
</reference>
<comment type="similarity">
    <text evidence="1">Belongs to the metallo-dependent hydrolases superfamily. NagA family.</text>
</comment>
<feature type="non-terminal residue" evidence="4">
    <location>
        <position position="1"/>
    </location>
</feature>
<sequence length="118" mass="12546">IALITDCMRAGMMPDGDYVLGEFPVYVKDGMARMKDGDSLAGSVLELKDALTNLLAWNAATPEAIIRMASQTPAASCNIDDQCGSILPGRAADYLVLDADLKLEATYLDGKLGYQAEA</sequence>
<dbReference type="Gene3D" id="3.20.20.140">
    <property type="entry name" value="Metal-dependent hydrolases"/>
    <property type="match status" value="1"/>
</dbReference>
<name>A0A829G5K6_LACPA</name>
<organism evidence="4 5">
    <name type="scientific">Lacticaseibacillus paracasei subsp. paracasei Lpp123</name>
    <dbReference type="NCBI Taxonomy" id="1256201"/>
    <lineage>
        <taxon>Bacteria</taxon>
        <taxon>Bacillati</taxon>
        <taxon>Bacillota</taxon>
        <taxon>Bacilli</taxon>
        <taxon>Lactobacillales</taxon>
        <taxon>Lactobacillaceae</taxon>
        <taxon>Lacticaseibacillus</taxon>
    </lineage>
</organism>
<feature type="domain" description="Amidohydrolase-related" evidence="3">
    <location>
        <begin position="42"/>
        <end position="101"/>
    </location>
</feature>
<dbReference type="InterPro" id="IPR011059">
    <property type="entry name" value="Metal-dep_hydrolase_composite"/>
</dbReference>
<evidence type="ECO:0000313" key="4">
    <source>
        <dbReference type="EMBL" id="EPC52581.1"/>
    </source>
</evidence>
<dbReference type="Gene3D" id="2.30.40.10">
    <property type="entry name" value="Urease, subunit C, domain 1"/>
    <property type="match status" value="1"/>
</dbReference>
<accession>A0A829G5K6</accession>
<dbReference type="SUPFAM" id="SSF51556">
    <property type="entry name" value="Metallo-dependent hydrolases"/>
    <property type="match status" value="1"/>
</dbReference>
<dbReference type="GO" id="GO:0008448">
    <property type="term" value="F:N-acetylglucosamine-6-phosphate deacetylase activity"/>
    <property type="evidence" value="ECO:0007669"/>
    <property type="project" value="TreeGrafter"/>
</dbReference>
<dbReference type="Proteomes" id="UP000014316">
    <property type="component" value="Unassembled WGS sequence"/>
</dbReference>
<comment type="caution">
    <text evidence="4">The sequence shown here is derived from an EMBL/GenBank/DDBJ whole genome shotgun (WGS) entry which is preliminary data.</text>
</comment>
<evidence type="ECO:0000259" key="3">
    <source>
        <dbReference type="Pfam" id="PF01979"/>
    </source>
</evidence>
<dbReference type="Pfam" id="PF01979">
    <property type="entry name" value="Amidohydro_1"/>
    <property type="match status" value="1"/>
</dbReference>